<comment type="caution">
    <text evidence="9">The sequence shown here is derived from an EMBL/GenBank/DDBJ whole genome shotgun (WGS) entry which is preliminary data.</text>
</comment>
<evidence type="ECO:0000259" key="8">
    <source>
        <dbReference type="PROSITE" id="PS50103"/>
    </source>
</evidence>
<evidence type="ECO:0008006" key="11">
    <source>
        <dbReference type="Google" id="ProtNLM"/>
    </source>
</evidence>
<keyword evidence="4 5" id="KW-0862">Zinc</keyword>
<evidence type="ECO:0000256" key="5">
    <source>
        <dbReference type="PROSITE-ProRule" id="PRU00723"/>
    </source>
</evidence>
<dbReference type="PROSITE" id="PS50089">
    <property type="entry name" value="ZF_RING_2"/>
    <property type="match status" value="1"/>
</dbReference>
<feature type="compositionally biased region" description="Basic and acidic residues" evidence="6">
    <location>
        <begin position="517"/>
        <end position="532"/>
    </location>
</feature>
<gene>
    <name evidence="9" type="ORF">BXZ70DRAFT_968741</name>
</gene>
<dbReference type="InterPro" id="IPR001841">
    <property type="entry name" value="Znf_RING"/>
</dbReference>
<dbReference type="Gene3D" id="4.10.1000.10">
    <property type="entry name" value="Zinc finger, CCCH-type"/>
    <property type="match status" value="1"/>
</dbReference>
<evidence type="ECO:0000256" key="2">
    <source>
        <dbReference type="ARBA" id="ARBA00022723"/>
    </source>
</evidence>
<dbReference type="GO" id="GO:0000209">
    <property type="term" value="P:protein polyubiquitination"/>
    <property type="evidence" value="ECO:0007669"/>
    <property type="project" value="InterPro"/>
</dbReference>
<dbReference type="SMART" id="SM00356">
    <property type="entry name" value="ZnF_C3H1"/>
    <property type="match status" value="3"/>
</dbReference>
<dbReference type="Pfam" id="PF00642">
    <property type="entry name" value="zf-CCCH"/>
    <property type="match status" value="1"/>
</dbReference>
<dbReference type="SUPFAM" id="SSF90229">
    <property type="entry name" value="CCCH zinc finger"/>
    <property type="match status" value="2"/>
</dbReference>
<keyword evidence="1" id="KW-0808">Transferase</keyword>
<sequence length="564" mass="61735">MPERPVTSKSRGICRFYTTPRGCFAGKNCKFLHGETEKFTSYDKAKTCKFFTAGYCKRGADCWFAHVVPPAASATSQSGCNLKAPAEMDDEENMCSICLEKPVTYGLLPACSHIYCIQCIRDWRDRNGKSIEMVVTGNTKKCPLCRSLSPFVVPSSHFYPDGHPGKETMIEKYKASMARVACRHFQNSPPSDRFCPFGKDCFYQHLNSDGTPFIFEHGVSYYIKQASRRRHHNSAENDAEDNNPWLQDLSTALEAIRASVPNYFQHADELEESEDWAPDAAEPEVGSPAYARAQTALAQLGYPSPSILSRTVSSEPGSPTIAFRDLGDSGLYRSSPSQSSDSLPLILPSSYASGSRFSTVVQGRLPDFTPENTGDQDSMQWAALAATIPETSSLLDLPDQLVVPAYYMSDLEQLILRPAPILARQFELPSVSVSVSREAPIATASDEAHNIPVTVQPTSTPDPVWDTPAPVAHESDPPLLTDGRGRVVWSTAPASRRGRGRAGSTVLPANQQHKARLREESLGNEAHDDQTRSPRMMRARSVPEGSGAVVNTASLATSSLDCLD</sequence>
<feature type="domain" description="C3H1-type" evidence="8">
    <location>
        <begin position="8"/>
        <end position="36"/>
    </location>
</feature>
<dbReference type="AlphaFoldDB" id="A0A8K0XTB5"/>
<keyword evidence="10" id="KW-1185">Reference proteome</keyword>
<organism evidence="9 10">
    <name type="scientific">Cristinia sonorae</name>
    <dbReference type="NCBI Taxonomy" id="1940300"/>
    <lineage>
        <taxon>Eukaryota</taxon>
        <taxon>Fungi</taxon>
        <taxon>Dikarya</taxon>
        <taxon>Basidiomycota</taxon>
        <taxon>Agaricomycotina</taxon>
        <taxon>Agaricomycetes</taxon>
        <taxon>Agaricomycetidae</taxon>
        <taxon>Agaricales</taxon>
        <taxon>Pleurotineae</taxon>
        <taxon>Stephanosporaceae</taxon>
        <taxon>Cristinia</taxon>
    </lineage>
</organism>
<name>A0A8K0XTB5_9AGAR</name>
<evidence type="ECO:0000256" key="4">
    <source>
        <dbReference type="ARBA" id="ARBA00022833"/>
    </source>
</evidence>
<feature type="zinc finger region" description="C3H1-type" evidence="5">
    <location>
        <begin position="176"/>
        <end position="208"/>
    </location>
</feature>
<dbReference type="PANTHER" id="PTHR11224">
    <property type="entry name" value="MAKORIN-RELATED"/>
    <property type="match status" value="1"/>
</dbReference>
<dbReference type="SMART" id="SM00184">
    <property type="entry name" value="RING"/>
    <property type="match status" value="1"/>
</dbReference>
<proteinExistence type="predicted"/>
<dbReference type="PANTHER" id="PTHR11224:SF10">
    <property type="entry name" value="IP09428P-RELATED"/>
    <property type="match status" value="1"/>
</dbReference>
<protein>
    <recommendedName>
        <fullName evidence="11">RING-type E3 ubiquitin transferase</fullName>
    </recommendedName>
</protein>
<dbReference type="OrthoDB" id="250836at2759"/>
<dbReference type="Proteomes" id="UP000813824">
    <property type="component" value="Unassembled WGS sequence"/>
</dbReference>
<evidence type="ECO:0000256" key="3">
    <source>
        <dbReference type="ARBA" id="ARBA00022771"/>
    </source>
</evidence>
<dbReference type="PROSITE" id="PS00518">
    <property type="entry name" value="ZF_RING_1"/>
    <property type="match status" value="1"/>
</dbReference>
<reference evidence="9" key="1">
    <citation type="journal article" date="2021" name="New Phytol.">
        <title>Evolutionary innovations through gain and loss of genes in the ectomycorrhizal Boletales.</title>
        <authorList>
            <person name="Wu G."/>
            <person name="Miyauchi S."/>
            <person name="Morin E."/>
            <person name="Kuo A."/>
            <person name="Drula E."/>
            <person name="Varga T."/>
            <person name="Kohler A."/>
            <person name="Feng B."/>
            <person name="Cao Y."/>
            <person name="Lipzen A."/>
            <person name="Daum C."/>
            <person name="Hundley H."/>
            <person name="Pangilinan J."/>
            <person name="Johnson J."/>
            <person name="Barry K."/>
            <person name="LaButti K."/>
            <person name="Ng V."/>
            <person name="Ahrendt S."/>
            <person name="Min B."/>
            <person name="Choi I.G."/>
            <person name="Park H."/>
            <person name="Plett J.M."/>
            <person name="Magnuson J."/>
            <person name="Spatafora J.W."/>
            <person name="Nagy L.G."/>
            <person name="Henrissat B."/>
            <person name="Grigoriev I.V."/>
            <person name="Yang Z.L."/>
            <person name="Xu J."/>
            <person name="Martin F.M."/>
        </authorList>
    </citation>
    <scope>NUCLEOTIDE SEQUENCE</scope>
    <source>
        <strain evidence="9">KKN 215</strain>
    </source>
</reference>
<feature type="region of interest" description="Disordered" evidence="6">
    <location>
        <begin position="493"/>
        <end position="546"/>
    </location>
</feature>
<feature type="domain" description="C3H1-type" evidence="8">
    <location>
        <begin position="176"/>
        <end position="208"/>
    </location>
</feature>
<feature type="domain" description="RING-type" evidence="7">
    <location>
        <begin position="95"/>
        <end position="146"/>
    </location>
</feature>
<feature type="domain" description="C3H1-type" evidence="8">
    <location>
        <begin position="42"/>
        <end position="69"/>
    </location>
</feature>
<dbReference type="InterPro" id="IPR018957">
    <property type="entry name" value="Znf_C3HC4_RING-type"/>
</dbReference>
<dbReference type="PROSITE" id="PS50103">
    <property type="entry name" value="ZF_C3H1"/>
    <property type="match status" value="3"/>
</dbReference>
<dbReference type="InterPro" id="IPR013083">
    <property type="entry name" value="Znf_RING/FYVE/PHD"/>
</dbReference>
<evidence type="ECO:0000313" key="9">
    <source>
        <dbReference type="EMBL" id="KAH8104134.1"/>
    </source>
</evidence>
<dbReference type="InterPro" id="IPR036855">
    <property type="entry name" value="Znf_CCCH_sf"/>
</dbReference>
<evidence type="ECO:0000256" key="1">
    <source>
        <dbReference type="ARBA" id="ARBA00022679"/>
    </source>
</evidence>
<dbReference type="InterPro" id="IPR045072">
    <property type="entry name" value="MKRN-like"/>
</dbReference>
<dbReference type="InterPro" id="IPR000571">
    <property type="entry name" value="Znf_CCCH"/>
</dbReference>
<dbReference type="GO" id="GO:0008270">
    <property type="term" value="F:zinc ion binding"/>
    <property type="evidence" value="ECO:0007669"/>
    <property type="project" value="UniProtKB-KW"/>
</dbReference>
<keyword evidence="2 5" id="KW-0479">Metal-binding</keyword>
<keyword evidence="3 5" id="KW-0863">Zinc-finger</keyword>
<dbReference type="Pfam" id="PF00097">
    <property type="entry name" value="zf-C3HC4"/>
    <property type="match status" value="1"/>
</dbReference>
<evidence type="ECO:0000259" key="7">
    <source>
        <dbReference type="PROSITE" id="PS50089"/>
    </source>
</evidence>
<feature type="zinc finger region" description="C3H1-type" evidence="5">
    <location>
        <begin position="8"/>
        <end position="36"/>
    </location>
</feature>
<accession>A0A8K0XTB5</accession>
<evidence type="ECO:0000256" key="6">
    <source>
        <dbReference type="SAM" id="MobiDB-lite"/>
    </source>
</evidence>
<dbReference type="InterPro" id="IPR017907">
    <property type="entry name" value="Znf_RING_CS"/>
</dbReference>
<dbReference type="EMBL" id="JAEVFJ010000006">
    <property type="protein sequence ID" value="KAH8104134.1"/>
    <property type="molecule type" value="Genomic_DNA"/>
</dbReference>
<feature type="zinc finger region" description="C3H1-type" evidence="5">
    <location>
        <begin position="42"/>
        <end position="69"/>
    </location>
</feature>
<dbReference type="SUPFAM" id="SSF57850">
    <property type="entry name" value="RING/U-box"/>
    <property type="match status" value="1"/>
</dbReference>
<dbReference type="GO" id="GO:0061630">
    <property type="term" value="F:ubiquitin protein ligase activity"/>
    <property type="evidence" value="ECO:0007669"/>
    <property type="project" value="InterPro"/>
</dbReference>
<evidence type="ECO:0000313" key="10">
    <source>
        <dbReference type="Proteomes" id="UP000813824"/>
    </source>
</evidence>
<dbReference type="Gene3D" id="3.30.40.10">
    <property type="entry name" value="Zinc/RING finger domain, C3HC4 (zinc finger)"/>
    <property type="match status" value="1"/>
</dbReference>